<dbReference type="InterPro" id="IPR036051">
    <property type="entry name" value="KRAB_dom_sf"/>
</dbReference>
<keyword evidence="4 7" id="KW-0863">Zinc-finger</keyword>
<gene>
    <name evidence="11" type="ORF">MPIPNATIZW_LOCUS10841</name>
</gene>
<evidence type="ECO:0000256" key="6">
    <source>
        <dbReference type="ARBA" id="ARBA00023242"/>
    </source>
</evidence>
<sequence>MEPQESVTFKDIAIDFIQEEWDLLATPQRKLYRDVMLENISHLASVEYPICNAGMTFQLKPGEELRSEGTGFLQGQMAGVRDPLKRPETILRQRVSTKGMAPAMPMMAGESTELSDEFTHRSSVSRRSLIHIRKKPHVSQQHGKSPREESCLNRHNESHTRGNICKCGKGFSSVFSLRRHKMIHSEEKPFKCNICGKGFLQKSDLRNHKRMHTGEKPYECGECRKAFSQSSYHRRHVAIHTEEKPYKCPLCDKAFSQKSYLRKHESIHPGEKLYKCHQCGKSFNQSSGLSQHKKIHSGEKPHVCSICDKAFSQSSEL</sequence>
<evidence type="ECO:0000256" key="4">
    <source>
        <dbReference type="ARBA" id="ARBA00022771"/>
    </source>
</evidence>
<feature type="domain" description="C2H2-type" evidence="9">
    <location>
        <begin position="167"/>
        <end position="189"/>
    </location>
</feature>
<dbReference type="PROSITE" id="PS50157">
    <property type="entry name" value="ZINC_FINGER_C2H2_2"/>
    <property type="match status" value="5"/>
</dbReference>
<dbReference type="SMART" id="SM00349">
    <property type="entry name" value="KRAB"/>
    <property type="match status" value="1"/>
</dbReference>
<dbReference type="EMBL" id="OY882860">
    <property type="protein sequence ID" value="CAK6442535.1"/>
    <property type="molecule type" value="Genomic_DNA"/>
</dbReference>
<keyword evidence="12" id="KW-1185">Reference proteome</keyword>
<feature type="non-terminal residue" evidence="11">
    <location>
        <position position="1"/>
    </location>
</feature>
<feature type="region of interest" description="Disordered" evidence="8">
    <location>
        <begin position="135"/>
        <end position="155"/>
    </location>
</feature>
<dbReference type="Pfam" id="PF00096">
    <property type="entry name" value="zf-C2H2"/>
    <property type="match status" value="3"/>
</dbReference>
<dbReference type="PROSITE" id="PS00028">
    <property type="entry name" value="ZINC_FINGER_C2H2_1"/>
    <property type="match status" value="4"/>
</dbReference>
<dbReference type="Gene3D" id="6.10.140.140">
    <property type="match status" value="1"/>
</dbReference>
<evidence type="ECO:0000256" key="2">
    <source>
        <dbReference type="ARBA" id="ARBA00022723"/>
    </source>
</evidence>
<feature type="non-terminal residue" evidence="11">
    <location>
        <position position="317"/>
    </location>
</feature>
<dbReference type="Proteomes" id="UP001314169">
    <property type="component" value="Chromosome 3"/>
</dbReference>
<reference evidence="11" key="1">
    <citation type="submission" date="2023-12" db="EMBL/GenBank/DDBJ databases">
        <authorList>
            <person name="Brown T."/>
        </authorList>
    </citation>
    <scope>NUCLEOTIDE SEQUENCE</scope>
</reference>
<feature type="domain" description="C2H2-type" evidence="9">
    <location>
        <begin position="274"/>
        <end position="301"/>
    </location>
</feature>
<protein>
    <submittedName>
        <fullName evidence="11">Uncharacterized protein</fullName>
    </submittedName>
</protein>
<evidence type="ECO:0000313" key="12">
    <source>
        <dbReference type="Proteomes" id="UP001314169"/>
    </source>
</evidence>
<dbReference type="SMART" id="SM00355">
    <property type="entry name" value="ZnF_C2H2"/>
    <property type="match status" value="5"/>
</dbReference>
<dbReference type="PROSITE" id="PS50805">
    <property type="entry name" value="KRAB"/>
    <property type="match status" value="1"/>
</dbReference>
<keyword evidence="2" id="KW-0479">Metal-binding</keyword>
<evidence type="ECO:0000256" key="7">
    <source>
        <dbReference type="PROSITE-ProRule" id="PRU00042"/>
    </source>
</evidence>
<dbReference type="InterPro" id="IPR036236">
    <property type="entry name" value="Znf_C2H2_sf"/>
</dbReference>
<evidence type="ECO:0000259" key="9">
    <source>
        <dbReference type="PROSITE" id="PS50157"/>
    </source>
</evidence>
<dbReference type="Gene3D" id="3.30.160.60">
    <property type="entry name" value="Classic Zinc Finger"/>
    <property type="match status" value="6"/>
</dbReference>
<accession>A0ABN9ZWA5</accession>
<evidence type="ECO:0000256" key="5">
    <source>
        <dbReference type="ARBA" id="ARBA00022833"/>
    </source>
</evidence>
<keyword evidence="6" id="KW-0539">Nucleus</keyword>
<dbReference type="Pfam" id="PF01352">
    <property type="entry name" value="KRAB"/>
    <property type="match status" value="1"/>
</dbReference>
<evidence type="ECO:0000259" key="10">
    <source>
        <dbReference type="PROSITE" id="PS50805"/>
    </source>
</evidence>
<name>A0ABN9ZWA5_PIPNA</name>
<dbReference type="SUPFAM" id="SSF57667">
    <property type="entry name" value="beta-beta-alpha zinc fingers"/>
    <property type="match status" value="3"/>
</dbReference>
<keyword evidence="3" id="KW-0677">Repeat</keyword>
<feature type="domain" description="KRAB" evidence="10">
    <location>
        <begin position="7"/>
        <end position="78"/>
    </location>
</feature>
<feature type="compositionally biased region" description="Basic and acidic residues" evidence="8">
    <location>
        <begin position="145"/>
        <end position="155"/>
    </location>
</feature>
<proteinExistence type="predicted"/>
<keyword evidence="5" id="KW-0862">Zinc</keyword>
<evidence type="ECO:0000313" key="11">
    <source>
        <dbReference type="EMBL" id="CAK6442535.1"/>
    </source>
</evidence>
<evidence type="ECO:0000256" key="3">
    <source>
        <dbReference type="ARBA" id="ARBA00022737"/>
    </source>
</evidence>
<feature type="domain" description="C2H2-type" evidence="9">
    <location>
        <begin position="246"/>
        <end position="273"/>
    </location>
</feature>
<dbReference type="InterPro" id="IPR001909">
    <property type="entry name" value="KRAB"/>
</dbReference>
<dbReference type="SUPFAM" id="SSF109640">
    <property type="entry name" value="KRAB domain (Kruppel-associated box)"/>
    <property type="match status" value="1"/>
</dbReference>
<dbReference type="CDD" id="cd07765">
    <property type="entry name" value="KRAB_A-box"/>
    <property type="match status" value="1"/>
</dbReference>
<feature type="domain" description="C2H2-type" evidence="9">
    <location>
        <begin position="218"/>
        <end position="245"/>
    </location>
</feature>
<evidence type="ECO:0000256" key="8">
    <source>
        <dbReference type="SAM" id="MobiDB-lite"/>
    </source>
</evidence>
<evidence type="ECO:0000256" key="1">
    <source>
        <dbReference type="ARBA" id="ARBA00004123"/>
    </source>
</evidence>
<dbReference type="InterPro" id="IPR013087">
    <property type="entry name" value="Znf_C2H2_type"/>
</dbReference>
<feature type="domain" description="C2H2-type" evidence="9">
    <location>
        <begin position="190"/>
        <end position="217"/>
    </location>
</feature>
<comment type="subcellular location">
    <subcellularLocation>
        <location evidence="1">Nucleus</location>
    </subcellularLocation>
</comment>
<dbReference type="PANTHER" id="PTHR24390">
    <property type="entry name" value="ZINC FINGER PROTEIN"/>
    <property type="match status" value="1"/>
</dbReference>
<dbReference type="PANTHER" id="PTHR24390:SF237">
    <property type="entry name" value="FI23536P1-RELATED"/>
    <property type="match status" value="1"/>
</dbReference>
<organism evidence="11 12">
    <name type="scientific">Pipistrellus nathusii</name>
    <name type="common">Nathusius' pipistrelle</name>
    <dbReference type="NCBI Taxonomy" id="59473"/>
    <lineage>
        <taxon>Eukaryota</taxon>
        <taxon>Metazoa</taxon>
        <taxon>Chordata</taxon>
        <taxon>Craniata</taxon>
        <taxon>Vertebrata</taxon>
        <taxon>Euteleostomi</taxon>
        <taxon>Mammalia</taxon>
        <taxon>Eutheria</taxon>
        <taxon>Laurasiatheria</taxon>
        <taxon>Chiroptera</taxon>
        <taxon>Yangochiroptera</taxon>
        <taxon>Vespertilionidae</taxon>
        <taxon>Pipistrellus</taxon>
    </lineage>
</organism>